<dbReference type="PANTHER" id="PTHR10353:SF36">
    <property type="entry name" value="LP05116P"/>
    <property type="match status" value="1"/>
</dbReference>
<dbReference type="EMBL" id="CP012670">
    <property type="protein sequence ID" value="AUX24035.1"/>
    <property type="molecule type" value="Genomic_DNA"/>
</dbReference>
<evidence type="ECO:0000256" key="5">
    <source>
        <dbReference type="ARBA" id="ARBA00023001"/>
    </source>
</evidence>
<comment type="similarity">
    <text evidence="2 11">Belongs to the glycosyl hydrolase 1 family.</text>
</comment>
<keyword evidence="7 11" id="KW-0326">Glycosidase</keyword>
<feature type="binding site" evidence="10">
    <location>
        <position position="68"/>
    </location>
    <ligand>
        <name>substrate</name>
    </ligand>
</feature>
<dbReference type="Proteomes" id="UP000295781">
    <property type="component" value="Chromosome"/>
</dbReference>
<proteinExistence type="inferred from homology"/>
<dbReference type="InterPro" id="IPR033132">
    <property type="entry name" value="GH_1_N_CS"/>
</dbReference>
<evidence type="ECO:0000313" key="14">
    <source>
        <dbReference type="Proteomes" id="UP000295781"/>
    </source>
</evidence>
<evidence type="ECO:0000256" key="2">
    <source>
        <dbReference type="ARBA" id="ARBA00010838"/>
    </source>
</evidence>
<feature type="binding site" evidence="10">
    <location>
        <position position="453"/>
    </location>
    <ligand>
        <name>substrate</name>
    </ligand>
</feature>
<keyword evidence="8" id="KW-0624">Polysaccharide degradation</keyword>
<accession>A0A4P2Q3W9</accession>
<evidence type="ECO:0000256" key="1">
    <source>
        <dbReference type="ARBA" id="ARBA00000448"/>
    </source>
</evidence>
<dbReference type="Gene3D" id="3.20.20.80">
    <property type="entry name" value="Glycosidases"/>
    <property type="match status" value="1"/>
</dbReference>
<dbReference type="InterPro" id="IPR001360">
    <property type="entry name" value="Glyco_hydro_1"/>
</dbReference>
<feature type="binding site" evidence="10">
    <location>
        <position position="350"/>
    </location>
    <ligand>
        <name>substrate</name>
    </ligand>
</feature>
<dbReference type="RefSeq" id="WP_129349645.1">
    <property type="nucleotide sequence ID" value="NZ_CP012670.1"/>
</dbReference>
<comment type="catalytic activity">
    <reaction evidence="1 11">
        <text>Hydrolysis of terminal, non-reducing beta-D-glucosyl residues with release of beta-D-glucose.</text>
        <dbReference type="EC" id="3.2.1.21"/>
    </reaction>
</comment>
<feature type="region of interest" description="Disordered" evidence="12">
    <location>
        <begin position="1"/>
        <end position="49"/>
    </location>
</feature>
<feature type="binding site" evidence="10">
    <location>
        <position position="213"/>
    </location>
    <ligand>
        <name>substrate</name>
    </ligand>
</feature>
<dbReference type="SUPFAM" id="SSF51445">
    <property type="entry name" value="(Trans)glycosidases"/>
    <property type="match status" value="1"/>
</dbReference>
<evidence type="ECO:0000256" key="11">
    <source>
        <dbReference type="RuleBase" id="RU361175"/>
    </source>
</evidence>
<evidence type="ECO:0000256" key="4">
    <source>
        <dbReference type="ARBA" id="ARBA00022801"/>
    </source>
</evidence>
<dbReference type="GO" id="GO:0030245">
    <property type="term" value="P:cellulose catabolic process"/>
    <property type="evidence" value="ECO:0007669"/>
    <property type="project" value="UniProtKB-KW"/>
</dbReference>
<dbReference type="OrthoDB" id="391810at2"/>
<dbReference type="InterPro" id="IPR017736">
    <property type="entry name" value="Glyco_hydro_1_beta-glucosidase"/>
</dbReference>
<evidence type="ECO:0000313" key="13">
    <source>
        <dbReference type="EMBL" id="AUX24035.1"/>
    </source>
</evidence>
<reference evidence="13 14" key="1">
    <citation type="submission" date="2015-09" db="EMBL/GenBank/DDBJ databases">
        <title>Sorangium comparison.</title>
        <authorList>
            <person name="Zaburannyi N."/>
            <person name="Bunk B."/>
            <person name="Overmann J."/>
            <person name="Mueller R."/>
        </authorList>
    </citation>
    <scope>NUCLEOTIDE SEQUENCE [LARGE SCALE GENOMIC DNA]</scope>
    <source>
        <strain evidence="13 14">So ceGT47</strain>
    </source>
</reference>
<dbReference type="Pfam" id="PF00232">
    <property type="entry name" value="Glyco_hydro_1"/>
    <property type="match status" value="1"/>
</dbReference>
<evidence type="ECO:0000256" key="12">
    <source>
        <dbReference type="SAM" id="MobiDB-lite"/>
    </source>
</evidence>
<dbReference type="EC" id="3.2.1.21" evidence="3 11"/>
<evidence type="ECO:0000256" key="8">
    <source>
        <dbReference type="ARBA" id="ARBA00023326"/>
    </source>
</evidence>
<feature type="active site" description="Nucleophile" evidence="9">
    <location>
        <position position="406"/>
    </location>
</feature>
<name>A0A4P2Q3W9_SORCE</name>
<dbReference type="AlphaFoldDB" id="A0A4P2Q3W9"/>
<feature type="binding site" evidence="10">
    <location>
        <begin position="460"/>
        <end position="461"/>
    </location>
    <ligand>
        <name>substrate</name>
    </ligand>
</feature>
<dbReference type="PANTHER" id="PTHR10353">
    <property type="entry name" value="GLYCOSYL HYDROLASE"/>
    <property type="match status" value="1"/>
</dbReference>
<protein>
    <recommendedName>
        <fullName evidence="3 11">Beta-glucosidase</fullName>
        <ecNumber evidence="3 11">3.2.1.21</ecNumber>
    </recommendedName>
</protein>
<organism evidence="13 14">
    <name type="scientific">Sorangium cellulosum</name>
    <name type="common">Polyangium cellulosum</name>
    <dbReference type="NCBI Taxonomy" id="56"/>
    <lineage>
        <taxon>Bacteria</taxon>
        <taxon>Pseudomonadati</taxon>
        <taxon>Myxococcota</taxon>
        <taxon>Polyangia</taxon>
        <taxon>Polyangiales</taxon>
        <taxon>Polyangiaceae</taxon>
        <taxon>Sorangium</taxon>
    </lineage>
</organism>
<feature type="active site" description="Proton donor" evidence="9">
    <location>
        <position position="214"/>
    </location>
</feature>
<feature type="binding site" evidence="10">
    <location>
        <position position="169"/>
    </location>
    <ligand>
        <name>substrate</name>
    </ligand>
</feature>
<evidence type="ECO:0000256" key="6">
    <source>
        <dbReference type="ARBA" id="ARBA00023277"/>
    </source>
</evidence>
<keyword evidence="6" id="KW-0119">Carbohydrate metabolism</keyword>
<keyword evidence="4 11" id="KW-0378">Hydrolase</keyword>
<dbReference type="PROSITE" id="PS00653">
    <property type="entry name" value="GLYCOSYL_HYDROL_F1_2"/>
    <property type="match status" value="1"/>
</dbReference>
<gene>
    <name evidence="13" type="primary">bglX</name>
    <name evidence="13" type="ORF">SOCEGT47_045680</name>
</gene>
<dbReference type="NCBIfam" id="TIGR03356">
    <property type="entry name" value="BGL"/>
    <property type="match status" value="1"/>
</dbReference>
<evidence type="ECO:0000256" key="9">
    <source>
        <dbReference type="PIRSR" id="PIRSR617736-1"/>
    </source>
</evidence>
<keyword evidence="5" id="KW-0136">Cellulose degradation</keyword>
<dbReference type="PRINTS" id="PR00131">
    <property type="entry name" value="GLHYDRLASE1"/>
</dbReference>
<sequence length="514" mass="56820">MSDPSSSSSLPRDPASSATAAAAPPARTAPAAGPSSPLAASESGAPGAATAAPFPEGFLWGTATAAYQIEGAASEEGRGPSVWDVFSKKPGAVFEGHTGDVACDHYHRYKEDLGLLAELGVKSYRFSVSWTRVIPEGTGQVNPKGLDFYDRLVDELLRLGIVPMCTLFHWDFPQALQDRGGFLQRDVAGWFADYTTVVARRLGDRVPFWVTQNEPQAFIGNALLEGHFAPGLKLPYPEYLTAAHNAMRAHGKQVDALRAAVKRAKIGYVLATQVQRPATEDPADVEAAREAIFSVVERHPWNNAWWIGPVLEGRYPESGLELFGSDVPAFAARDFEEIQRPLDFLGLNMYSAGTWRRGQDGKPERLTLPAGHPRGSLDWLAVVPSTLYWGARYFWERYKLPIGVTENGTATRDQVFLDGKVHDPQRIDFMHRYLLGLSRAVKEGVPVLGYWAWSLLDNFEWAEGYKDRFGLVYVDYETQRRIPKDSFSWYKQVVATNGRSLLGPTQIAWDNVTG</sequence>
<dbReference type="InterPro" id="IPR017853">
    <property type="entry name" value="GH"/>
</dbReference>
<evidence type="ECO:0000256" key="3">
    <source>
        <dbReference type="ARBA" id="ARBA00012744"/>
    </source>
</evidence>
<dbReference type="GO" id="GO:0005829">
    <property type="term" value="C:cytosol"/>
    <property type="evidence" value="ECO:0007669"/>
    <property type="project" value="TreeGrafter"/>
</dbReference>
<dbReference type="GO" id="GO:0008422">
    <property type="term" value="F:beta-glucosidase activity"/>
    <property type="evidence" value="ECO:0007669"/>
    <property type="project" value="UniProtKB-EC"/>
</dbReference>
<evidence type="ECO:0000256" key="7">
    <source>
        <dbReference type="ARBA" id="ARBA00023295"/>
    </source>
</evidence>
<evidence type="ECO:0000256" key="10">
    <source>
        <dbReference type="PIRSR" id="PIRSR617736-2"/>
    </source>
</evidence>
<dbReference type="FunFam" id="3.20.20.80:FF:000004">
    <property type="entry name" value="Beta-glucosidase 6-phospho-beta-glucosidase"/>
    <property type="match status" value="1"/>
</dbReference>